<dbReference type="GO" id="GO:0005509">
    <property type="term" value="F:calcium ion binding"/>
    <property type="evidence" value="ECO:0007669"/>
    <property type="project" value="UniProtKB-UniRule"/>
</dbReference>
<dbReference type="InterPro" id="IPR015919">
    <property type="entry name" value="Cadherin-like_sf"/>
</dbReference>
<dbReference type="Proteomes" id="UP000472265">
    <property type="component" value="Chromosome 2"/>
</dbReference>
<evidence type="ECO:0000256" key="7">
    <source>
        <dbReference type="ARBA" id="ARBA00022889"/>
    </source>
</evidence>
<proteinExistence type="predicted"/>
<evidence type="ECO:0000256" key="8">
    <source>
        <dbReference type="ARBA" id="ARBA00022989"/>
    </source>
</evidence>
<dbReference type="GeneTree" id="ENSGT00940000155719"/>
<accession>A0A671Y0R7</accession>
<comment type="subcellular location">
    <subcellularLocation>
        <location evidence="1">Membrane</location>
        <topology evidence="1">Single-pass membrane protein</topology>
    </subcellularLocation>
</comment>
<reference evidence="14" key="1">
    <citation type="submission" date="2021-04" db="EMBL/GenBank/DDBJ databases">
        <authorList>
            <consortium name="Wellcome Sanger Institute Data Sharing"/>
        </authorList>
    </citation>
    <scope>NUCLEOTIDE SEQUENCE [LARGE SCALE GENOMIC DNA]</scope>
</reference>
<feature type="domain" description="Cadherin" evidence="13">
    <location>
        <begin position="203"/>
        <end position="304"/>
    </location>
</feature>
<evidence type="ECO:0000256" key="6">
    <source>
        <dbReference type="ARBA" id="ARBA00022837"/>
    </source>
</evidence>
<dbReference type="PANTHER" id="PTHR24026">
    <property type="entry name" value="FAT ATYPICAL CADHERIN-RELATED"/>
    <property type="match status" value="1"/>
</dbReference>
<evidence type="ECO:0000313" key="15">
    <source>
        <dbReference type="Proteomes" id="UP000472265"/>
    </source>
</evidence>
<dbReference type="FunFam" id="2.60.40.60:FF:000020">
    <property type="entry name" value="Dachsous cadherin-related 1b"/>
    <property type="match status" value="1"/>
</dbReference>
<name>A0A671Y0R7_SPAAU</name>
<dbReference type="InterPro" id="IPR002126">
    <property type="entry name" value="Cadherin-like_dom"/>
</dbReference>
<dbReference type="SMART" id="SM00112">
    <property type="entry name" value="CA"/>
    <property type="match status" value="3"/>
</dbReference>
<evidence type="ECO:0000256" key="9">
    <source>
        <dbReference type="ARBA" id="ARBA00023136"/>
    </source>
</evidence>
<protein>
    <recommendedName>
        <fullName evidence="13">Cadherin domain-containing protein</fullName>
    </recommendedName>
</protein>
<dbReference type="Gene3D" id="2.60.40.60">
    <property type="entry name" value="Cadherins"/>
    <property type="match status" value="3"/>
</dbReference>
<keyword evidence="2" id="KW-0245">EGF-like domain</keyword>
<organism evidence="14 15">
    <name type="scientific">Sparus aurata</name>
    <name type="common">Gilthead sea bream</name>
    <dbReference type="NCBI Taxonomy" id="8175"/>
    <lineage>
        <taxon>Eukaryota</taxon>
        <taxon>Metazoa</taxon>
        <taxon>Chordata</taxon>
        <taxon>Craniata</taxon>
        <taxon>Vertebrata</taxon>
        <taxon>Euteleostomi</taxon>
        <taxon>Actinopterygii</taxon>
        <taxon>Neopterygii</taxon>
        <taxon>Teleostei</taxon>
        <taxon>Neoteleostei</taxon>
        <taxon>Acanthomorphata</taxon>
        <taxon>Eupercaria</taxon>
        <taxon>Spariformes</taxon>
        <taxon>Sparidae</taxon>
        <taxon>Sparus</taxon>
    </lineage>
</organism>
<dbReference type="PROSITE" id="PS00232">
    <property type="entry name" value="CADHERIN_1"/>
    <property type="match status" value="3"/>
</dbReference>
<keyword evidence="6 12" id="KW-0106">Calcium</keyword>
<feature type="domain" description="Cadherin" evidence="13">
    <location>
        <begin position="44"/>
        <end position="99"/>
    </location>
</feature>
<dbReference type="CDD" id="cd11304">
    <property type="entry name" value="Cadherin_repeat"/>
    <property type="match status" value="3"/>
</dbReference>
<keyword evidence="10" id="KW-1015">Disulfide bond</keyword>
<dbReference type="FunFam" id="2.60.40.60:FF:000024">
    <property type="entry name" value="FAT atypical cadherin 3"/>
    <property type="match status" value="1"/>
</dbReference>
<dbReference type="GO" id="GO:0005886">
    <property type="term" value="C:plasma membrane"/>
    <property type="evidence" value="ECO:0007669"/>
    <property type="project" value="UniProtKB-SubCell"/>
</dbReference>
<evidence type="ECO:0000256" key="3">
    <source>
        <dbReference type="ARBA" id="ARBA00022692"/>
    </source>
</evidence>
<keyword evidence="15" id="KW-1185">Reference proteome</keyword>
<dbReference type="PANTHER" id="PTHR24026:SF126">
    <property type="entry name" value="PROTOCADHERIN FAT 4"/>
    <property type="match status" value="1"/>
</dbReference>
<keyword evidence="4" id="KW-0732">Signal</keyword>
<feature type="domain" description="Cadherin" evidence="13">
    <location>
        <begin position="100"/>
        <end position="203"/>
    </location>
</feature>
<evidence type="ECO:0000256" key="5">
    <source>
        <dbReference type="ARBA" id="ARBA00022737"/>
    </source>
</evidence>
<reference evidence="14" key="2">
    <citation type="submission" date="2025-08" db="UniProtKB">
        <authorList>
            <consortium name="Ensembl"/>
        </authorList>
    </citation>
    <scope>IDENTIFICATION</scope>
</reference>
<evidence type="ECO:0000313" key="14">
    <source>
        <dbReference type="Ensembl" id="ENSSAUP00010057088.1"/>
    </source>
</evidence>
<evidence type="ECO:0000256" key="1">
    <source>
        <dbReference type="ARBA" id="ARBA00004167"/>
    </source>
</evidence>
<dbReference type="AlphaFoldDB" id="A0A671Y0R7"/>
<keyword evidence="8" id="KW-1133">Transmembrane helix</keyword>
<dbReference type="Ensembl" id="ENSSAUT00010059947.1">
    <property type="protein sequence ID" value="ENSSAUP00010057088.1"/>
    <property type="gene ID" value="ENSSAUG00010023371.1"/>
</dbReference>
<dbReference type="SUPFAM" id="SSF49313">
    <property type="entry name" value="Cadherin-like"/>
    <property type="match status" value="3"/>
</dbReference>
<keyword evidence="9" id="KW-0472">Membrane</keyword>
<dbReference type="Pfam" id="PF00028">
    <property type="entry name" value="Cadherin"/>
    <property type="match status" value="2"/>
</dbReference>
<keyword evidence="7" id="KW-0130">Cell adhesion</keyword>
<evidence type="ECO:0000259" key="13">
    <source>
        <dbReference type="PROSITE" id="PS50268"/>
    </source>
</evidence>
<dbReference type="InterPro" id="IPR020894">
    <property type="entry name" value="Cadherin_CS"/>
</dbReference>
<evidence type="ECO:0000256" key="12">
    <source>
        <dbReference type="PROSITE-ProRule" id="PRU00043"/>
    </source>
</evidence>
<dbReference type="GO" id="GO:0009653">
    <property type="term" value="P:anatomical structure morphogenesis"/>
    <property type="evidence" value="ECO:0007669"/>
    <property type="project" value="UniProtKB-ARBA"/>
</dbReference>
<evidence type="ECO:0000256" key="4">
    <source>
        <dbReference type="ARBA" id="ARBA00022729"/>
    </source>
</evidence>
<evidence type="ECO:0000256" key="10">
    <source>
        <dbReference type="ARBA" id="ARBA00023157"/>
    </source>
</evidence>
<keyword evidence="3" id="KW-0812">Transmembrane</keyword>
<reference evidence="14" key="3">
    <citation type="submission" date="2025-09" db="UniProtKB">
        <authorList>
            <consortium name="Ensembl"/>
        </authorList>
    </citation>
    <scope>IDENTIFICATION</scope>
</reference>
<dbReference type="GO" id="GO:0007156">
    <property type="term" value="P:homophilic cell adhesion via plasma membrane adhesion molecules"/>
    <property type="evidence" value="ECO:0007669"/>
    <property type="project" value="InterPro"/>
</dbReference>
<keyword evidence="11" id="KW-0325">Glycoprotein</keyword>
<dbReference type="PRINTS" id="PR00205">
    <property type="entry name" value="CADHERIN"/>
</dbReference>
<keyword evidence="5" id="KW-0677">Repeat</keyword>
<evidence type="ECO:0000256" key="11">
    <source>
        <dbReference type="ARBA" id="ARBA00023180"/>
    </source>
</evidence>
<dbReference type="PROSITE" id="PS50268">
    <property type="entry name" value="CADHERIN_2"/>
    <property type="match status" value="3"/>
</dbReference>
<sequence length="332" mass="37759">MSRWMMLTITVQSLQRRVSVGNPLFYMHHHRNKLKGYFILKLSFRYSMENLDLFTTDVLDRETVAIYRLTVIGTDKHPTRPLSKIHINISDVNDNFPQFTQAEYRCEIFENSPPSWVCDVLAIDADSGSYGTVQYNITEGNDDHLFTVDPESGFLSTTASLDRENVPEFNLTVEATEPNDPLHKDRATVIVVVLDRNDNAPRFSRVFLTEASEDSPVGRTVIQVTSSDDDTGANAMINYSIIDQSDDVPFTIDLTTGYITVQRPLDREMRDRYILKVNANDSAWSISTDVIIDITDVNDNRPVFSDPFYTVVLSEMKDKEYITSVPENSEIG</sequence>
<evidence type="ECO:0000256" key="2">
    <source>
        <dbReference type="ARBA" id="ARBA00022536"/>
    </source>
</evidence>